<dbReference type="PRINTS" id="PR00032">
    <property type="entry name" value="HTHARAC"/>
</dbReference>
<dbReference type="InterPro" id="IPR029442">
    <property type="entry name" value="GyrI-like"/>
</dbReference>
<dbReference type="EMBL" id="LRBG01000039">
    <property type="protein sequence ID" value="KXU82747.1"/>
    <property type="molecule type" value="Genomic_DNA"/>
</dbReference>
<evidence type="ECO:0000313" key="6">
    <source>
        <dbReference type="Proteomes" id="UP000075613"/>
    </source>
</evidence>
<dbReference type="Gene3D" id="1.10.10.60">
    <property type="entry name" value="Homeodomain-like"/>
    <property type="match status" value="2"/>
</dbReference>
<organism evidence="5 6">
    <name type="scientific">Paraburkholderia monticola</name>
    <dbReference type="NCBI Taxonomy" id="1399968"/>
    <lineage>
        <taxon>Bacteria</taxon>
        <taxon>Pseudomonadati</taxon>
        <taxon>Pseudomonadota</taxon>
        <taxon>Betaproteobacteria</taxon>
        <taxon>Burkholderiales</taxon>
        <taxon>Burkholderiaceae</taxon>
        <taxon>Paraburkholderia</taxon>
    </lineage>
</organism>
<dbReference type="STRING" id="1399968.CI15_31855"/>
<dbReference type="PANTHER" id="PTHR40055">
    <property type="entry name" value="TRANSCRIPTIONAL REGULATOR YGIV-RELATED"/>
    <property type="match status" value="1"/>
</dbReference>
<dbReference type="Pfam" id="PF06445">
    <property type="entry name" value="GyrI-like"/>
    <property type="match status" value="1"/>
</dbReference>
<dbReference type="Gene3D" id="3.20.80.10">
    <property type="entry name" value="Regulatory factor, effector binding domain"/>
    <property type="match status" value="1"/>
</dbReference>
<accession>A0A149PCI1</accession>
<protein>
    <submittedName>
        <fullName evidence="5">AraC family transcriptional regulator</fullName>
    </submittedName>
</protein>
<dbReference type="PANTHER" id="PTHR40055:SF1">
    <property type="entry name" value="TRANSCRIPTIONAL REGULATOR YGIV-RELATED"/>
    <property type="match status" value="1"/>
</dbReference>
<dbReference type="SMART" id="SM00342">
    <property type="entry name" value="HTH_ARAC"/>
    <property type="match status" value="1"/>
</dbReference>
<dbReference type="SUPFAM" id="SSF46689">
    <property type="entry name" value="Homeodomain-like"/>
    <property type="match status" value="2"/>
</dbReference>
<dbReference type="InterPro" id="IPR020449">
    <property type="entry name" value="Tscrpt_reg_AraC-type_HTH"/>
</dbReference>
<name>A0A149PCI1_9BURK</name>
<dbReference type="InterPro" id="IPR010499">
    <property type="entry name" value="AraC_E-bd"/>
</dbReference>
<sequence>MKPSTERDYRRRIARVVEAILLEPGARHTLDSLAAIAHMSPYHFHRIYRALMGESVVDTVKRLRLAEAAQRLTDAAQVTAVAHDAGYDSPQAFARAFRDFTGVSPSEFRTRQRHLVANPAASVGRRRQARACAGQRGDGDDNTSALPSVEIAELAPLDVLCLRHDGPVATIGQTFHTLMTTLRCDEHPSLQERVGICARDASLAGGFRYHAGIVAGSPSAMDDAMERLAQTTQGACVAEPPPRVEPLRLEGGLYAVHRLVGPYALISPTFRALYSGWLPRSGYRRDQRPGLELYRSSPDRGALHPCITDLLIPIRED</sequence>
<dbReference type="InterPro" id="IPR009057">
    <property type="entry name" value="Homeodomain-like_sf"/>
</dbReference>
<dbReference type="SMART" id="SM00871">
    <property type="entry name" value="AraC_E_bind"/>
    <property type="match status" value="1"/>
</dbReference>
<evidence type="ECO:0000256" key="1">
    <source>
        <dbReference type="ARBA" id="ARBA00023015"/>
    </source>
</evidence>
<evidence type="ECO:0000313" key="5">
    <source>
        <dbReference type="EMBL" id="KXU82747.1"/>
    </source>
</evidence>
<keyword evidence="2" id="KW-0238">DNA-binding</keyword>
<evidence type="ECO:0000256" key="3">
    <source>
        <dbReference type="ARBA" id="ARBA00023163"/>
    </source>
</evidence>
<dbReference type="InterPro" id="IPR018060">
    <property type="entry name" value="HTH_AraC"/>
</dbReference>
<reference evidence="5 6" key="1">
    <citation type="journal article" date="2015" name="Int. J. Syst. Evol. Microbiol.">
        <title>Burkholderia monticola sp. nov., isolated from mountain soil.</title>
        <authorList>
            <person name="Baek I."/>
            <person name="Seo B."/>
            <person name="Lee I."/>
            <person name="Yi H."/>
            <person name="Chun J."/>
        </authorList>
    </citation>
    <scope>NUCLEOTIDE SEQUENCE [LARGE SCALE GENOMIC DNA]</scope>
    <source>
        <strain evidence="5 6">JC2948</strain>
    </source>
</reference>
<keyword evidence="3" id="KW-0804">Transcription</keyword>
<evidence type="ECO:0000256" key="2">
    <source>
        <dbReference type="ARBA" id="ARBA00023125"/>
    </source>
</evidence>
<dbReference type="Pfam" id="PF12833">
    <property type="entry name" value="HTH_18"/>
    <property type="match status" value="1"/>
</dbReference>
<dbReference type="SUPFAM" id="SSF55136">
    <property type="entry name" value="Probable bacterial effector-binding domain"/>
    <property type="match status" value="1"/>
</dbReference>
<keyword evidence="1" id="KW-0805">Transcription regulation</keyword>
<feature type="domain" description="HTH araC/xylS-type" evidence="4">
    <location>
        <begin position="11"/>
        <end position="111"/>
    </location>
</feature>
<gene>
    <name evidence="5" type="ORF">CI15_31855</name>
</gene>
<dbReference type="GO" id="GO:0043565">
    <property type="term" value="F:sequence-specific DNA binding"/>
    <property type="evidence" value="ECO:0007669"/>
    <property type="project" value="InterPro"/>
</dbReference>
<dbReference type="GO" id="GO:0003700">
    <property type="term" value="F:DNA-binding transcription factor activity"/>
    <property type="evidence" value="ECO:0007669"/>
    <property type="project" value="InterPro"/>
</dbReference>
<dbReference type="PROSITE" id="PS00041">
    <property type="entry name" value="HTH_ARAC_FAMILY_1"/>
    <property type="match status" value="1"/>
</dbReference>
<dbReference type="PROSITE" id="PS01124">
    <property type="entry name" value="HTH_ARAC_FAMILY_2"/>
    <property type="match status" value="1"/>
</dbReference>
<comment type="caution">
    <text evidence="5">The sequence shown here is derived from an EMBL/GenBank/DDBJ whole genome shotgun (WGS) entry which is preliminary data.</text>
</comment>
<proteinExistence type="predicted"/>
<dbReference type="InterPro" id="IPR011256">
    <property type="entry name" value="Reg_factor_effector_dom_sf"/>
</dbReference>
<dbReference type="Proteomes" id="UP000075613">
    <property type="component" value="Unassembled WGS sequence"/>
</dbReference>
<dbReference type="InterPro" id="IPR050908">
    <property type="entry name" value="SmbC-like"/>
</dbReference>
<keyword evidence="6" id="KW-1185">Reference proteome</keyword>
<dbReference type="InterPro" id="IPR018062">
    <property type="entry name" value="HTH_AraC-typ_CS"/>
</dbReference>
<dbReference type="AlphaFoldDB" id="A0A149PCI1"/>
<evidence type="ECO:0000259" key="4">
    <source>
        <dbReference type="PROSITE" id="PS01124"/>
    </source>
</evidence>